<comment type="subunit">
    <text evidence="7">Consists of a catalytic RNA component (M1 or rnpB) and a protein subunit.</text>
</comment>
<organism evidence="10 11">
    <name type="scientific">Leptolyngbya foveolarum</name>
    <dbReference type="NCBI Taxonomy" id="47253"/>
    <lineage>
        <taxon>Bacteria</taxon>
        <taxon>Bacillati</taxon>
        <taxon>Cyanobacteriota</taxon>
        <taxon>Cyanophyceae</taxon>
        <taxon>Leptolyngbyales</taxon>
        <taxon>Leptolyngbyaceae</taxon>
        <taxon>Leptolyngbya group</taxon>
        <taxon>Leptolyngbya</taxon>
    </lineage>
</organism>
<sequence>MALPKQNRLRSSRDFGKVHRKGKRASALALSVRALKQTSVGQKPVLRADRSSIDEQGVGEQLSAPSSCFGISISKKVSKRAVVRNRIKRQLRAIIRDRLADIHPGWQVVIVVRASAVECDFADFLRELDYLLKRLSVISKS</sequence>
<dbReference type="Pfam" id="PF00825">
    <property type="entry name" value="Ribonuclease_P"/>
    <property type="match status" value="1"/>
</dbReference>
<keyword evidence="3 7" id="KW-0540">Nuclease</keyword>
<evidence type="ECO:0000256" key="8">
    <source>
        <dbReference type="NCBIfam" id="TIGR00188"/>
    </source>
</evidence>
<evidence type="ECO:0000256" key="6">
    <source>
        <dbReference type="ARBA" id="ARBA00022884"/>
    </source>
</evidence>
<keyword evidence="6 7" id="KW-0694">RNA-binding</keyword>
<name>A0A2W4TTN5_9CYAN</name>
<dbReference type="InterPro" id="IPR000100">
    <property type="entry name" value="RNase_P"/>
</dbReference>
<keyword evidence="4 7" id="KW-0255">Endonuclease</keyword>
<dbReference type="EMBL" id="QBMC01000157">
    <property type="protein sequence ID" value="PZO12153.1"/>
    <property type="molecule type" value="Genomic_DNA"/>
</dbReference>
<accession>A0A2W4TTN5</accession>
<dbReference type="HAMAP" id="MF_00227">
    <property type="entry name" value="RNase_P"/>
    <property type="match status" value="1"/>
</dbReference>
<reference evidence="10 11" key="2">
    <citation type="submission" date="2018-06" db="EMBL/GenBank/DDBJ databases">
        <title>Metagenomic assembly of (sub)arctic Cyanobacteria and their associated microbiome from non-axenic cultures.</title>
        <authorList>
            <person name="Baurain D."/>
        </authorList>
    </citation>
    <scope>NUCLEOTIDE SEQUENCE [LARGE SCALE GENOMIC DNA]</scope>
    <source>
        <strain evidence="10">ULC129bin1</strain>
    </source>
</reference>
<evidence type="ECO:0000256" key="3">
    <source>
        <dbReference type="ARBA" id="ARBA00022722"/>
    </source>
</evidence>
<evidence type="ECO:0000256" key="5">
    <source>
        <dbReference type="ARBA" id="ARBA00022801"/>
    </source>
</evidence>
<comment type="caution">
    <text evidence="10">The sequence shown here is derived from an EMBL/GenBank/DDBJ whole genome shotgun (WGS) entry which is preliminary data.</text>
</comment>
<evidence type="ECO:0000256" key="1">
    <source>
        <dbReference type="ARBA" id="ARBA00002663"/>
    </source>
</evidence>
<comment type="similarity">
    <text evidence="7">Belongs to the RnpA family.</text>
</comment>
<dbReference type="PROSITE" id="PS00648">
    <property type="entry name" value="RIBONUCLEASE_P"/>
    <property type="match status" value="1"/>
</dbReference>
<dbReference type="InterPro" id="IPR020568">
    <property type="entry name" value="Ribosomal_Su5_D2-typ_SF"/>
</dbReference>
<dbReference type="InterPro" id="IPR014721">
    <property type="entry name" value="Ribsml_uS5_D2-typ_fold_subgr"/>
</dbReference>
<keyword evidence="2 7" id="KW-0819">tRNA processing</keyword>
<evidence type="ECO:0000313" key="11">
    <source>
        <dbReference type="Proteomes" id="UP000249354"/>
    </source>
</evidence>
<keyword evidence="5 7" id="KW-0378">Hydrolase</keyword>
<evidence type="ECO:0000256" key="2">
    <source>
        <dbReference type="ARBA" id="ARBA00022694"/>
    </source>
</evidence>
<comment type="catalytic activity">
    <reaction evidence="7">
        <text>Endonucleolytic cleavage of RNA, removing 5'-extranucleotides from tRNA precursor.</text>
        <dbReference type="EC" id="3.1.26.5"/>
    </reaction>
</comment>
<dbReference type="EC" id="3.1.26.5" evidence="7 8"/>
<dbReference type="PANTHER" id="PTHR33992">
    <property type="entry name" value="RIBONUCLEASE P PROTEIN COMPONENT"/>
    <property type="match status" value="1"/>
</dbReference>
<dbReference type="PANTHER" id="PTHR33992:SF1">
    <property type="entry name" value="RIBONUCLEASE P PROTEIN COMPONENT"/>
    <property type="match status" value="1"/>
</dbReference>
<evidence type="ECO:0000256" key="9">
    <source>
        <dbReference type="SAM" id="MobiDB-lite"/>
    </source>
</evidence>
<evidence type="ECO:0000256" key="7">
    <source>
        <dbReference type="HAMAP-Rule" id="MF_00227"/>
    </source>
</evidence>
<comment type="function">
    <text evidence="1 7">RNaseP catalyzes the removal of the 5'-leader sequence from pre-tRNA to produce the mature 5'-terminus. It can also cleave other RNA substrates such as 4.5S RNA. The protein component plays an auxiliary but essential role in vivo by binding to the 5'-leader sequence and broadening the substrate specificity of the ribozyme.</text>
</comment>
<dbReference type="SUPFAM" id="SSF54211">
    <property type="entry name" value="Ribosomal protein S5 domain 2-like"/>
    <property type="match status" value="1"/>
</dbReference>
<dbReference type="GO" id="GO:0000049">
    <property type="term" value="F:tRNA binding"/>
    <property type="evidence" value="ECO:0007669"/>
    <property type="project" value="UniProtKB-UniRule"/>
</dbReference>
<dbReference type="Proteomes" id="UP000249354">
    <property type="component" value="Unassembled WGS sequence"/>
</dbReference>
<dbReference type="GO" id="GO:0004526">
    <property type="term" value="F:ribonuclease P activity"/>
    <property type="evidence" value="ECO:0007669"/>
    <property type="project" value="UniProtKB-UniRule"/>
</dbReference>
<gene>
    <name evidence="7" type="primary">rnpA</name>
    <name evidence="10" type="ORF">DCF25_18100</name>
</gene>
<dbReference type="Gene3D" id="3.30.230.10">
    <property type="match status" value="1"/>
</dbReference>
<dbReference type="GO" id="GO:0030677">
    <property type="term" value="C:ribonuclease P complex"/>
    <property type="evidence" value="ECO:0007669"/>
    <property type="project" value="TreeGrafter"/>
</dbReference>
<proteinExistence type="inferred from homology"/>
<dbReference type="AlphaFoldDB" id="A0A2W4TTN5"/>
<dbReference type="NCBIfam" id="TIGR00188">
    <property type="entry name" value="rnpA"/>
    <property type="match status" value="1"/>
</dbReference>
<protein>
    <recommendedName>
        <fullName evidence="7 8">Ribonuclease P protein component</fullName>
        <shortName evidence="7">RNase P protein</shortName>
        <shortName evidence="7">RNaseP protein</shortName>
        <ecNumber evidence="7 8">3.1.26.5</ecNumber>
    </recommendedName>
    <alternativeName>
        <fullName evidence="7">Protein C5</fullName>
    </alternativeName>
</protein>
<evidence type="ECO:0000256" key="4">
    <source>
        <dbReference type="ARBA" id="ARBA00022759"/>
    </source>
</evidence>
<evidence type="ECO:0000313" key="10">
    <source>
        <dbReference type="EMBL" id="PZO12153.1"/>
    </source>
</evidence>
<feature type="region of interest" description="Disordered" evidence="9">
    <location>
        <begin position="1"/>
        <end position="22"/>
    </location>
</feature>
<dbReference type="GO" id="GO:0042781">
    <property type="term" value="F:3'-tRNA processing endoribonuclease activity"/>
    <property type="evidence" value="ECO:0007669"/>
    <property type="project" value="TreeGrafter"/>
</dbReference>
<dbReference type="GO" id="GO:0001682">
    <property type="term" value="P:tRNA 5'-leader removal"/>
    <property type="evidence" value="ECO:0007669"/>
    <property type="project" value="UniProtKB-UniRule"/>
</dbReference>
<dbReference type="InterPro" id="IPR020539">
    <property type="entry name" value="RNase_P_CS"/>
</dbReference>
<reference evidence="11" key="1">
    <citation type="submission" date="2018-04" db="EMBL/GenBank/DDBJ databases">
        <authorList>
            <person name="Cornet L."/>
        </authorList>
    </citation>
    <scope>NUCLEOTIDE SEQUENCE [LARGE SCALE GENOMIC DNA]</scope>
</reference>